<dbReference type="SUPFAM" id="SSF103025">
    <property type="entry name" value="Folate-binding domain"/>
    <property type="match status" value="1"/>
</dbReference>
<reference evidence="1 2" key="1">
    <citation type="submission" date="2016-10" db="EMBL/GenBank/DDBJ databases">
        <authorList>
            <person name="de Groot N.N."/>
        </authorList>
    </citation>
    <scope>NUCLEOTIDE SEQUENCE [LARGE SCALE GENOMIC DNA]</scope>
    <source>
        <strain evidence="1 2">DSM 25294</strain>
    </source>
</reference>
<sequence length="186" mass="19907">MTVLTPQRALDGQELRHGNLQLSTVALGRVTWVAPYPGEETALSHALQSACSMSFPGPGESRESTAGRILWSGRAQALLIGPHPSAAIEKCAAVVDQTDGWAAMRLGGASAAQVLARLTPLDLRPSHFPRGRTARSLLGHVPVLLVAIENGFEIFVMRSMSETVRHEIETAMRSTAAREKIPTAHA</sequence>
<dbReference type="Gene3D" id="3.30.1360.120">
    <property type="entry name" value="Probable tRNA modification gtpase trme, domain 1"/>
    <property type="match status" value="1"/>
</dbReference>
<dbReference type="Proteomes" id="UP000199382">
    <property type="component" value="Unassembled WGS sequence"/>
</dbReference>
<dbReference type="EMBL" id="FNEK01000037">
    <property type="protein sequence ID" value="SDK31036.1"/>
    <property type="molecule type" value="Genomic_DNA"/>
</dbReference>
<evidence type="ECO:0000313" key="2">
    <source>
        <dbReference type="Proteomes" id="UP000199382"/>
    </source>
</evidence>
<proteinExistence type="predicted"/>
<dbReference type="AlphaFoldDB" id="A0A1G9AUQ0"/>
<evidence type="ECO:0000313" key="1">
    <source>
        <dbReference type="EMBL" id="SDK31036.1"/>
    </source>
</evidence>
<dbReference type="InterPro" id="IPR027266">
    <property type="entry name" value="TrmE/GcvT-like"/>
</dbReference>
<keyword evidence="2" id="KW-1185">Reference proteome</keyword>
<dbReference type="InterPro" id="IPR007375">
    <property type="entry name" value="SoxG"/>
</dbReference>
<dbReference type="Pfam" id="PF04268">
    <property type="entry name" value="SoxG"/>
    <property type="match status" value="1"/>
</dbReference>
<gene>
    <name evidence="1" type="ORF">SAMN04488026_103716</name>
</gene>
<dbReference type="OrthoDB" id="7350722at2"/>
<dbReference type="RefSeq" id="WP_093158718.1">
    <property type="nucleotide sequence ID" value="NZ_FNEK01000037.1"/>
</dbReference>
<dbReference type="STRING" id="571298.SAMN04488026_103716"/>
<name>A0A1G9AUQ0_9RHOB</name>
<organism evidence="1 2">
    <name type="scientific">Aliiruegeria lutimaris</name>
    <dbReference type="NCBI Taxonomy" id="571298"/>
    <lineage>
        <taxon>Bacteria</taxon>
        <taxon>Pseudomonadati</taxon>
        <taxon>Pseudomonadota</taxon>
        <taxon>Alphaproteobacteria</taxon>
        <taxon>Rhodobacterales</taxon>
        <taxon>Roseobacteraceae</taxon>
        <taxon>Aliiruegeria</taxon>
    </lineage>
</organism>
<protein>
    <submittedName>
        <fullName evidence="1">Sarcosine oxidase subunit gamma</fullName>
    </submittedName>
</protein>
<accession>A0A1G9AUQ0</accession>